<keyword evidence="3" id="KW-1185">Reference proteome</keyword>
<dbReference type="EMBL" id="KK853270">
    <property type="protein sequence ID" value="KDR09157.1"/>
    <property type="molecule type" value="Genomic_DNA"/>
</dbReference>
<evidence type="ECO:0000313" key="3">
    <source>
        <dbReference type="Proteomes" id="UP000027135"/>
    </source>
</evidence>
<protein>
    <submittedName>
        <fullName evidence="2">Uncharacterized protein</fullName>
    </submittedName>
</protein>
<keyword evidence="1" id="KW-0812">Transmembrane</keyword>
<organism evidence="2 3">
    <name type="scientific">Zootermopsis nevadensis</name>
    <name type="common">Dampwood termite</name>
    <dbReference type="NCBI Taxonomy" id="136037"/>
    <lineage>
        <taxon>Eukaryota</taxon>
        <taxon>Metazoa</taxon>
        <taxon>Ecdysozoa</taxon>
        <taxon>Arthropoda</taxon>
        <taxon>Hexapoda</taxon>
        <taxon>Insecta</taxon>
        <taxon>Pterygota</taxon>
        <taxon>Neoptera</taxon>
        <taxon>Polyneoptera</taxon>
        <taxon>Dictyoptera</taxon>
        <taxon>Blattodea</taxon>
        <taxon>Blattoidea</taxon>
        <taxon>Termitoidae</taxon>
        <taxon>Termopsidae</taxon>
        <taxon>Zootermopsis</taxon>
    </lineage>
</organism>
<dbReference type="Proteomes" id="UP000027135">
    <property type="component" value="Unassembled WGS sequence"/>
</dbReference>
<evidence type="ECO:0000256" key="1">
    <source>
        <dbReference type="SAM" id="Phobius"/>
    </source>
</evidence>
<evidence type="ECO:0000313" key="2">
    <source>
        <dbReference type="EMBL" id="KDR09157.1"/>
    </source>
</evidence>
<dbReference type="AlphaFoldDB" id="A0A067QU29"/>
<dbReference type="InParanoid" id="A0A067QU29"/>
<keyword evidence="1" id="KW-0472">Membrane</keyword>
<name>A0A067QU29_ZOONE</name>
<feature type="transmembrane region" description="Helical" evidence="1">
    <location>
        <begin position="20"/>
        <end position="42"/>
    </location>
</feature>
<proteinExistence type="predicted"/>
<accession>A0A067QU29</accession>
<gene>
    <name evidence="2" type="ORF">L798_01273</name>
</gene>
<sequence>MNRVICQKGMVCEEWKKIKLSNTFLSVNFLVMCSVVKSWWYFIGVYCMRPAAIPSTKLLVTDSFQLTKFQRPKTLERSIIYLYPLADTSLQNLPLPLIRLAAHAPYALVMHLQQEAVAHISWMWRTNFLFIATQCGS</sequence>
<keyword evidence="1" id="KW-1133">Transmembrane helix</keyword>
<reference evidence="2 3" key="1">
    <citation type="journal article" date="2014" name="Nat. Commun.">
        <title>Molecular traces of alternative social organization in a termite genome.</title>
        <authorList>
            <person name="Terrapon N."/>
            <person name="Li C."/>
            <person name="Robertson H.M."/>
            <person name="Ji L."/>
            <person name="Meng X."/>
            <person name="Booth W."/>
            <person name="Chen Z."/>
            <person name="Childers C.P."/>
            <person name="Glastad K.M."/>
            <person name="Gokhale K."/>
            <person name="Gowin J."/>
            <person name="Gronenberg W."/>
            <person name="Hermansen R.A."/>
            <person name="Hu H."/>
            <person name="Hunt B.G."/>
            <person name="Huylmans A.K."/>
            <person name="Khalil S.M."/>
            <person name="Mitchell R.D."/>
            <person name="Munoz-Torres M.C."/>
            <person name="Mustard J.A."/>
            <person name="Pan H."/>
            <person name="Reese J.T."/>
            <person name="Scharf M.E."/>
            <person name="Sun F."/>
            <person name="Vogel H."/>
            <person name="Xiao J."/>
            <person name="Yang W."/>
            <person name="Yang Z."/>
            <person name="Yang Z."/>
            <person name="Zhou J."/>
            <person name="Zhu J."/>
            <person name="Brent C.S."/>
            <person name="Elsik C.G."/>
            <person name="Goodisman M.A."/>
            <person name="Liberles D.A."/>
            <person name="Roe R.M."/>
            <person name="Vargo E.L."/>
            <person name="Vilcinskas A."/>
            <person name="Wang J."/>
            <person name="Bornberg-Bauer E."/>
            <person name="Korb J."/>
            <person name="Zhang G."/>
            <person name="Liebig J."/>
        </authorList>
    </citation>
    <scope>NUCLEOTIDE SEQUENCE [LARGE SCALE GENOMIC DNA]</scope>
    <source>
        <tissue evidence="2">Whole organism</tissue>
    </source>
</reference>